<name>D4BKY8_9ENTR</name>
<proteinExistence type="predicted"/>
<evidence type="ECO:0000313" key="2">
    <source>
        <dbReference type="Proteomes" id="UP000003880"/>
    </source>
</evidence>
<dbReference type="EMBL" id="ABWL02000039">
    <property type="protein sequence ID" value="EFE05411.1"/>
    <property type="molecule type" value="Genomic_DNA"/>
</dbReference>
<comment type="caution">
    <text evidence="1">The sequence shown here is derived from an EMBL/GenBank/DDBJ whole genome shotgun (WGS) entry which is preliminary data.</text>
</comment>
<reference evidence="1 2" key="1">
    <citation type="submission" date="2010-02" db="EMBL/GenBank/DDBJ databases">
        <authorList>
            <person name="Weinstock G."/>
            <person name="Sodergren E."/>
            <person name="Clifton S."/>
            <person name="Fulton L."/>
            <person name="Fulton B."/>
            <person name="Courtney L."/>
            <person name="Fronick C."/>
            <person name="Harrison M."/>
            <person name="Strong C."/>
            <person name="Farmer C."/>
            <person name="Delahaunty K."/>
            <person name="Markovic C."/>
            <person name="Hall O."/>
            <person name="Minx P."/>
            <person name="Tomlinson C."/>
            <person name="Mitreva M."/>
            <person name="Nelson J."/>
            <person name="Hou S."/>
            <person name="Wollam A."/>
            <person name="Pepin K.H."/>
            <person name="Johnson M."/>
            <person name="Bhonagiri V."/>
            <person name="Zhang X."/>
            <person name="Suruliraj S."/>
            <person name="Warren W."/>
            <person name="Chinwalla A."/>
            <person name="Mardis E.R."/>
            <person name="Wilson R.K."/>
        </authorList>
    </citation>
    <scope>NUCLEOTIDE SEQUENCE [LARGE SCALE GENOMIC DNA]</scope>
    <source>
        <strain evidence="1 2">ATCC 29220</strain>
    </source>
</reference>
<dbReference type="HOGENOM" id="CLU_2932950_0_0_6"/>
<dbReference type="Proteomes" id="UP000003880">
    <property type="component" value="Unassembled WGS sequence"/>
</dbReference>
<sequence length="60" mass="6605">MGGAAMCLMRFCKPDKAERRIRQDDSGLPDALRLSGLQNTFSSAHTQKSPSGRMGFFTLI</sequence>
<gene>
    <name evidence="1" type="ORF">CIT292_11223</name>
</gene>
<evidence type="ECO:0000313" key="1">
    <source>
        <dbReference type="EMBL" id="EFE05411.1"/>
    </source>
</evidence>
<protein>
    <submittedName>
        <fullName evidence="1">Uncharacterized protein</fullName>
    </submittedName>
</protein>
<dbReference type="AlphaFoldDB" id="D4BKY8"/>
<organism evidence="1 2">
    <name type="scientific">Citrobacter youngae ATCC 29220</name>
    <dbReference type="NCBI Taxonomy" id="500640"/>
    <lineage>
        <taxon>Bacteria</taxon>
        <taxon>Pseudomonadati</taxon>
        <taxon>Pseudomonadota</taxon>
        <taxon>Gammaproteobacteria</taxon>
        <taxon>Enterobacterales</taxon>
        <taxon>Enterobacteriaceae</taxon>
        <taxon>Citrobacter</taxon>
        <taxon>Citrobacter freundii complex</taxon>
    </lineage>
</organism>
<accession>D4BKY8</accession>